<feature type="domain" description="C3H1-type" evidence="6">
    <location>
        <begin position="255"/>
        <end position="277"/>
    </location>
</feature>
<evidence type="ECO:0000259" key="6">
    <source>
        <dbReference type="PROSITE" id="PS50103"/>
    </source>
</evidence>
<gene>
    <name evidence="7" type="ORF">C1H46_013374</name>
</gene>
<comment type="caution">
    <text evidence="7">The sequence shown here is derived from an EMBL/GenBank/DDBJ whole genome shotgun (WGS) entry which is preliminary data.</text>
</comment>
<keyword evidence="3 4" id="KW-0862">Zinc</keyword>
<feature type="compositionally biased region" description="Basic and acidic residues" evidence="5">
    <location>
        <begin position="389"/>
        <end position="401"/>
    </location>
</feature>
<dbReference type="PANTHER" id="PTHR36886:SF3">
    <property type="entry name" value="PROTEIN FRIGIDA-ESSENTIAL 1"/>
    <property type="match status" value="1"/>
</dbReference>
<protein>
    <recommendedName>
        <fullName evidence="6">C3H1-type domain-containing protein</fullName>
    </recommendedName>
</protein>
<feature type="compositionally biased region" description="Basic and acidic residues" evidence="5">
    <location>
        <begin position="301"/>
        <end position="311"/>
    </location>
</feature>
<evidence type="ECO:0000256" key="1">
    <source>
        <dbReference type="ARBA" id="ARBA00022723"/>
    </source>
</evidence>
<dbReference type="Pfam" id="PF00642">
    <property type="entry name" value="zf-CCCH"/>
    <property type="match status" value="1"/>
</dbReference>
<dbReference type="GO" id="GO:0008270">
    <property type="term" value="F:zinc ion binding"/>
    <property type="evidence" value="ECO:0007669"/>
    <property type="project" value="UniProtKB-KW"/>
</dbReference>
<organism evidence="7 8">
    <name type="scientific">Malus baccata</name>
    <name type="common">Siberian crab apple</name>
    <name type="synonym">Pyrus baccata</name>
    <dbReference type="NCBI Taxonomy" id="106549"/>
    <lineage>
        <taxon>Eukaryota</taxon>
        <taxon>Viridiplantae</taxon>
        <taxon>Streptophyta</taxon>
        <taxon>Embryophyta</taxon>
        <taxon>Tracheophyta</taxon>
        <taxon>Spermatophyta</taxon>
        <taxon>Magnoliopsida</taxon>
        <taxon>eudicotyledons</taxon>
        <taxon>Gunneridae</taxon>
        <taxon>Pentapetalae</taxon>
        <taxon>rosids</taxon>
        <taxon>fabids</taxon>
        <taxon>Rosales</taxon>
        <taxon>Rosaceae</taxon>
        <taxon>Amygdaloideae</taxon>
        <taxon>Maleae</taxon>
        <taxon>Malus</taxon>
    </lineage>
</organism>
<feature type="zinc finger region" description="C3H1-type" evidence="4">
    <location>
        <begin position="255"/>
        <end position="277"/>
    </location>
</feature>
<evidence type="ECO:0000313" key="8">
    <source>
        <dbReference type="Proteomes" id="UP000315295"/>
    </source>
</evidence>
<dbReference type="InterPro" id="IPR000571">
    <property type="entry name" value="Znf_CCCH"/>
</dbReference>
<feature type="region of interest" description="Disordered" evidence="5">
    <location>
        <begin position="363"/>
        <end position="401"/>
    </location>
</feature>
<keyword evidence="1 4" id="KW-0479">Metal-binding</keyword>
<feature type="compositionally biased region" description="Polar residues" evidence="5">
    <location>
        <begin position="696"/>
        <end position="705"/>
    </location>
</feature>
<keyword evidence="2 4" id="KW-0863">Zinc-finger</keyword>
<reference evidence="7 8" key="1">
    <citation type="journal article" date="2019" name="G3 (Bethesda)">
        <title>Sequencing of a Wild Apple (Malus baccata) Genome Unravels the Differences Between Cultivated and Wild Apple Species Regarding Disease Resistance and Cold Tolerance.</title>
        <authorList>
            <person name="Chen X."/>
        </authorList>
    </citation>
    <scope>NUCLEOTIDE SEQUENCE [LARGE SCALE GENOMIC DNA]</scope>
    <source>
        <strain evidence="8">cv. Shandingzi</strain>
        <tissue evidence="7">Leaves</tissue>
    </source>
</reference>
<evidence type="ECO:0000256" key="4">
    <source>
        <dbReference type="PROSITE-ProRule" id="PRU00723"/>
    </source>
</evidence>
<dbReference type="Proteomes" id="UP000315295">
    <property type="component" value="Unassembled WGS sequence"/>
</dbReference>
<evidence type="ECO:0000256" key="2">
    <source>
        <dbReference type="ARBA" id="ARBA00022771"/>
    </source>
</evidence>
<feature type="region of interest" description="Disordered" evidence="5">
    <location>
        <begin position="46"/>
        <end position="114"/>
    </location>
</feature>
<dbReference type="InterPro" id="IPR036855">
    <property type="entry name" value="Znf_CCCH_sf"/>
</dbReference>
<dbReference type="SUPFAM" id="SSF90229">
    <property type="entry name" value="CCCH zinc finger"/>
    <property type="match status" value="1"/>
</dbReference>
<feature type="compositionally biased region" description="Basic and acidic residues" evidence="5">
    <location>
        <begin position="370"/>
        <end position="382"/>
    </location>
</feature>
<feature type="region of interest" description="Disordered" evidence="5">
    <location>
        <begin position="301"/>
        <end position="323"/>
    </location>
</feature>
<evidence type="ECO:0000256" key="3">
    <source>
        <dbReference type="ARBA" id="ARBA00022833"/>
    </source>
</evidence>
<name>A0A540MQP8_MALBA</name>
<dbReference type="EMBL" id="VIEB01000203">
    <property type="protein sequence ID" value="TQE01097.1"/>
    <property type="molecule type" value="Genomic_DNA"/>
</dbReference>
<evidence type="ECO:0000256" key="5">
    <source>
        <dbReference type="SAM" id="MobiDB-lite"/>
    </source>
</evidence>
<dbReference type="STRING" id="106549.A0A540MQP8"/>
<dbReference type="InterPro" id="IPR052650">
    <property type="entry name" value="Zinc_finger_CCCH"/>
</dbReference>
<accession>A0A540MQP8</accession>
<sequence>MTSALPVPELPCVPWPTEISEALSLSVPTNIHTKSHRTNVYSRALRMPHSRDDQSLKPAECSEYDIEEEEEDPELLEEEVEEEEEEEAEAEAEAEEEEEAAEAEEEENMEDEVEGRVEVDMDISDSPIQAHDHQNDDYVIVNKDAGILSGQRTSVDLRDDGNSHLCNSEIMDAKAATSCSREEMADAIPMRDNLGKEVRGVVNPEDGMKQVDMQQRNDRKQMDSRFFRLGAFEIGTTITSPAVETSDRNKHPAIICDFHAKGWCIRGSSCKFVHVKDNPNSSQPQPEGDVANSTREVQLDEGLRDITERSRSPGFRDPLASSSGSDFAFSSHLTSEKIRFLEHIGRQHQFHEKRKFPTVIGEESNVGESTDAKKLHSSKDDPGFLSSLKDIERDDQTRNWPADKDKSIFMSGLHPEPGFFSNGSISSSGKYFIRKNSSHTSGVGEPDGIWSQHVHRVHSSPLVNLALNSSSRNLSTTGLFPTSRISSWTGFSLPSSSSNLDASPHDTLKLFDRSKDYRSCTRLPPLLKSSSPFSSSELKSFPVISVSLRSAEIKTKISSNDWEPSVPFRPSFILPCAFLSSSGRQYDPLHDSIELPKLANICVETSFYPEGATVMNKLHKQIHGESASGTTQPACDGDTNSMSSHNTYHEKVLDNSCYIRDHNSPGTEAETVGTSAVCLKGTMTGEENPLGLSHLKGSTKQNKASTAYGDSRHVSDSSGHQEDIKVDRFRDKNEVDGEHLTDGNVQQESKAVRNFRAALVDLVKELLKPKWREGSLSKDAHNMIVKRAVEKIISAFQPHQIPPTIETVIQYLSVCRPKISKLVEVSLFL</sequence>
<dbReference type="AlphaFoldDB" id="A0A540MQP8"/>
<dbReference type="PROSITE" id="PS50103">
    <property type="entry name" value="ZF_C3H1"/>
    <property type="match status" value="1"/>
</dbReference>
<dbReference type="PANTHER" id="PTHR36886">
    <property type="entry name" value="PROTEIN FRIGIDA-ESSENTIAL 1"/>
    <property type="match status" value="1"/>
</dbReference>
<keyword evidence="8" id="KW-1185">Reference proteome</keyword>
<feature type="compositionally biased region" description="Basic and acidic residues" evidence="5">
    <location>
        <begin position="710"/>
        <end position="722"/>
    </location>
</feature>
<proteinExistence type="predicted"/>
<feature type="compositionally biased region" description="Acidic residues" evidence="5">
    <location>
        <begin position="62"/>
        <end position="113"/>
    </location>
</feature>
<feature type="region of interest" description="Disordered" evidence="5">
    <location>
        <begin position="689"/>
        <end position="722"/>
    </location>
</feature>
<evidence type="ECO:0000313" key="7">
    <source>
        <dbReference type="EMBL" id="TQE01097.1"/>
    </source>
</evidence>